<dbReference type="PANTHER" id="PTHR45662:SF8">
    <property type="entry name" value="PHOSPHATIDYLINOSITIDE PHOSPHATASE SAC2"/>
    <property type="match status" value="1"/>
</dbReference>
<dbReference type="GO" id="GO:2001135">
    <property type="term" value="P:regulation of endocytic recycling"/>
    <property type="evidence" value="ECO:0007669"/>
    <property type="project" value="TreeGrafter"/>
</dbReference>
<sequence>MYKQTSEGHKETHEAFCRHLDEQLSLYSPILIINLAELTGKEKELSDAYLHHIIEFNSPHITYTSFDFHEHCRGMKFENVSILTDGVSDMIKEMRYCWLSREDTICEQRGVFRVNCVDCLDRTNVSQTAVARIVMETQLRKLGILPPDENLPSSCKKIFQVLWANNGDAISRQYAGTAALKGDYTRTGERKLTGMMKDGVNSANRYYLRFKDSYRQATIDLMLGQLVSTEAMMLSSDRLDSSEGEEEEDSNELLEKEENLKMLIEDAKKMLIIEPEQCMGGWSLINADPQTGDEDRLDMDIILLLSQRSVYVAWYDDEEEQIVQYQRIFLEDIVKMEIGAEPSIFKSKFVCLRLHYQHYAEDGFFHTFRIPRTRLFNNMIIAVKNMEDARESLRAIHQAFAAAQEILSLKLELETKPKLDRRKTKPHPEVQNIYVEQQEKTLTNLHVPRDLSSGELSKLSGRASPRSRSLRSSPRSVSPVMSSPVSSPSQPRKNLFPNFVNITKNVTKNVTKNISSGIKLPKISLPKLDRRGEMAKDAGNEDDEAVEDRSRNSVRWSRLNSQGSHDDSEIEIKDRHSQDFDDMVLVSCGILETSKMPSSEYPPAKQPVNISTVEEEKVEGVDMENSNLETSKEKVEELDPENSNLETDSKNLSKTLKIQTPGSTTRKMHRIFDAIQQELEAMIGERECHTQFIFL</sequence>
<organism evidence="4 5">
    <name type="scientific">Magallana gigas</name>
    <name type="common">Pacific oyster</name>
    <name type="synonym">Crassostrea gigas</name>
    <dbReference type="NCBI Taxonomy" id="29159"/>
    <lineage>
        <taxon>Eukaryota</taxon>
        <taxon>Metazoa</taxon>
        <taxon>Spiralia</taxon>
        <taxon>Lophotrochozoa</taxon>
        <taxon>Mollusca</taxon>
        <taxon>Bivalvia</taxon>
        <taxon>Autobranchia</taxon>
        <taxon>Pteriomorphia</taxon>
        <taxon>Ostreida</taxon>
        <taxon>Ostreoidea</taxon>
        <taxon>Ostreidae</taxon>
        <taxon>Magallana</taxon>
    </lineage>
</organism>
<evidence type="ECO:0008006" key="6">
    <source>
        <dbReference type="Google" id="ProtNLM"/>
    </source>
</evidence>
<dbReference type="Proteomes" id="UP000005408">
    <property type="component" value="Unassembled WGS sequence"/>
</dbReference>
<evidence type="ECO:0000256" key="1">
    <source>
        <dbReference type="SAM" id="MobiDB-lite"/>
    </source>
</evidence>
<dbReference type="GO" id="GO:0046856">
    <property type="term" value="P:phosphatidylinositol dephosphorylation"/>
    <property type="evidence" value="ECO:0007669"/>
    <property type="project" value="TreeGrafter"/>
</dbReference>
<evidence type="ECO:0000259" key="2">
    <source>
        <dbReference type="PROSITE" id="PS50275"/>
    </source>
</evidence>
<feature type="domain" description="HSac2" evidence="3">
    <location>
        <begin position="254"/>
        <end position="431"/>
    </location>
</feature>
<evidence type="ECO:0000313" key="4">
    <source>
        <dbReference type="EnsemblMetazoa" id="G15472.1:cds"/>
    </source>
</evidence>
<proteinExistence type="predicted"/>
<dbReference type="PROSITE" id="PS51791">
    <property type="entry name" value="HSAC2"/>
    <property type="match status" value="1"/>
</dbReference>
<dbReference type="PANTHER" id="PTHR45662">
    <property type="entry name" value="PHOSPHATIDYLINOSITIDE PHOSPHATASE SAC1"/>
    <property type="match status" value="1"/>
</dbReference>
<keyword evidence="5" id="KW-1185">Reference proteome</keyword>
<dbReference type="Pfam" id="PF12456">
    <property type="entry name" value="hSac2"/>
    <property type="match status" value="1"/>
</dbReference>
<dbReference type="EnsemblMetazoa" id="G15472.1">
    <property type="protein sequence ID" value="G15472.1:cds"/>
    <property type="gene ID" value="G15472"/>
</dbReference>
<feature type="region of interest" description="Disordered" evidence="1">
    <location>
        <begin position="446"/>
        <end position="495"/>
    </location>
</feature>
<feature type="compositionally biased region" description="Polar residues" evidence="1">
    <location>
        <begin position="553"/>
        <end position="563"/>
    </location>
</feature>
<dbReference type="GO" id="GO:0045334">
    <property type="term" value="C:clathrin-coated endocytic vesicle"/>
    <property type="evidence" value="ECO:0007669"/>
    <property type="project" value="TreeGrafter"/>
</dbReference>
<feature type="region of interest" description="Disordered" evidence="1">
    <location>
        <begin position="534"/>
        <end position="571"/>
    </location>
</feature>
<name>A0A8W8IR41_MAGGI</name>
<accession>A0A8W8IR41</accession>
<feature type="compositionally biased region" description="Low complexity" evidence="1">
    <location>
        <begin position="460"/>
        <end position="492"/>
    </location>
</feature>
<feature type="region of interest" description="Disordered" evidence="1">
    <location>
        <begin position="620"/>
        <end position="648"/>
    </location>
</feature>
<dbReference type="AlphaFoldDB" id="A0A8W8IR41"/>
<dbReference type="GO" id="GO:0043812">
    <property type="term" value="F:phosphatidylinositol-4-phosphate phosphatase activity"/>
    <property type="evidence" value="ECO:0007669"/>
    <property type="project" value="TreeGrafter"/>
</dbReference>
<dbReference type="GO" id="GO:0005769">
    <property type="term" value="C:early endosome"/>
    <property type="evidence" value="ECO:0007669"/>
    <property type="project" value="TreeGrafter"/>
</dbReference>
<reference evidence="4" key="1">
    <citation type="submission" date="2022-08" db="UniProtKB">
        <authorList>
            <consortium name="EnsemblMetazoa"/>
        </authorList>
    </citation>
    <scope>IDENTIFICATION</scope>
    <source>
        <strain evidence="4">05x7-T-G4-1.051#20</strain>
    </source>
</reference>
<dbReference type="InterPro" id="IPR002013">
    <property type="entry name" value="SAC_dom"/>
</dbReference>
<dbReference type="Pfam" id="PF02383">
    <property type="entry name" value="Syja_N"/>
    <property type="match status" value="1"/>
</dbReference>
<protein>
    <recommendedName>
        <fullName evidence="6">Phosphatidylinositide phosphatase SAC2</fullName>
    </recommendedName>
</protein>
<evidence type="ECO:0000259" key="3">
    <source>
        <dbReference type="PROSITE" id="PS51791"/>
    </source>
</evidence>
<dbReference type="InterPro" id="IPR022158">
    <property type="entry name" value="Inositol_phosphatase"/>
</dbReference>
<dbReference type="InterPro" id="IPR034753">
    <property type="entry name" value="hSac2"/>
</dbReference>
<feature type="domain" description="SAC" evidence="2">
    <location>
        <begin position="1"/>
        <end position="176"/>
    </location>
</feature>
<evidence type="ECO:0000313" key="5">
    <source>
        <dbReference type="Proteomes" id="UP000005408"/>
    </source>
</evidence>
<dbReference type="PROSITE" id="PS50275">
    <property type="entry name" value="SAC"/>
    <property type="match status" value="1"/>
</dbReference>